<sequence length="122" mass="14205">MHIEEESMFKIEIKAILEGLKIAWDSDFRQVEVECDNVLVVETILAGGAVNSRMSELRIIHQLLGRDWRVRLRHISRDHNKVTDHMTRLPSLYCNEVQIFIKILVSIENLHESNIDRSANIT</sequence>
<evidence type="ECO:0000313" key="3">
    <source>
        <dbReference type="Proteomes" id="UP000593560"/>
    </source>
</evidence>
<feature type="domain" description="RNase H type-1" evidence="1">
    <location>
        <begin position="9"/>
        <end position="85"/>
    </location>
</feature>
<proteinExistence type="predicted"/>
<dbReference type="OrthoDB" id="955670at2759"/>
<dbReference type="InterPro" id="IPR044730">
    <property type="entry name" value="RNase_H-like_dom_plant"/>
</dbReference>
<dbReference type="Proteomes" id="UP000593560">
    <property type="component" value="Unassembled WGS sequence"/>
</dbReference>
<evidence type="ECO:0000313" key="2">
    <source>
        <dbReference type="EMBL" id="MBA0800179.1"/>
    </source>
</evidence>
<dbReference type="GO" id="GO:0004523">
    <property type="term" value="F:RNA-DNA hybrid ribonuclease activity"/>
    <property type="evidence" value="ECO:0007669"/>
    <property type="project" value="InterPro"/>
</dbReference>
<dbReference type="PANTHER" id="PTHR47723:SF24">
    <property type="entry name" value="RNASE H TYPE-1 DOMAIN-CONTAINING PROTEIN"/>
    <property type="match status" value="1"/>
</dbReference>
<dbReference type="AlphaFoldDB" id="A0A7J9GRH7"/>
<dbReference type="InterPro" id="IPR036397">
    <property type="entry name" value="RNaseH_sf"/>
</dbReference>
<comment type="caution">
    <text evidence="2">The sequence shown here is derived from an EMBL/GenBank/DDBJ whole genome shotgun (WGS) entry which is preliminary data.</text>
</comment>
<dbReference type="Gene3D" id="3.30.420.10">
    <property type="entry name" value="Ribonuclease H-like superfamily/Ribonuclease H"/>
    <property type="match status" value="1"/>
</dbReference>
<name>A0A7J9GRH7_9ROSI</name>
<feature type="non-terminal residue" evidence="2">
    <location>
        <position position="122"/>
    </location>
</feature>
<accession>A0A7J9GRH7</accession>
<gene>
    <name evidence="2" type="ORF">Gohar_010630</name>
</gene>
<dbReference type="CDD" id="cd06222">
    <property type="entry name" value="RNase_H_like"/>
    <property type="match status" value="1"/>
</dbReference>
<dbReference type="InterPro" id="IPR012337">
    <property type="entry name" value="RNaseH-like_sf"/>
</dbReference>
<dbReference type="InterPro" id="IPR002156">
    <property type="entry name" value="RNaseH_domain"/>
</dbReference>
<evidence type="ECO:0000259" key="1">
    <source>
        <dbReference type="Pfam" id="PF13456"/>
    </source>
</evidence>
<dbReference type="EMBL" id="JABFAD010000006">
    <property type="protein sequence ID" value="MBA0800179.1"/>
    <property type="molecule type" value="Genomic_DNA"/>
</dbReference>
<dbReference type="InterPro" id="IPR053151">
    <property type="entry name" value="RNase_H-like"/>
</dbReference>
<organism evidence="2 3">
    <name type="scientific">Gossypium harknessii</name>
    <dbReference type="NCBI Taxonomy" id="34285"/>
    <lineage>
        <taxon>Eukaryota</taxon>
        <taxon>Viridiplantae</taxon>
        <taxon>Streptophyta</taxon>
        <taxon>Embryophyta</taxon>
        <taxon>Tracheophyta</taxon>
        <taxon>Spermatophyta</taxon>
        <taxon>Magnoliopsida</taxon>
        <taxon>eudicotyledons</taxon>
        <taxon>Gunneridae</taxon>
        <taxon>Pentapetalae</taxon>
        <taxon>rosids</taxon>
        <taxon>malvids</taxon>
        <taxon>Malvales</taxon>
        <taxon>Malvaceae</taxon>
        <taxon>Malvoideae</taxon>
        <taxon>Gossypium</taxon>
    </lineage>
</organism>
<reference evidence="2 3" key="1">
    <citation type="journal article" date="2019" name="Genome Biol. Evol.">
        <title>Insights into the evolution of the New World diploid cottons (Gossypium, subgenus Houzingenia) based on genome sequencing.</title>
        <authorList>
            <person name="Grover C.E."/>
            <person name="Arick M.A. 2nd"/>
            <person name="Thrash A."/>
            <person name="Conover J.L."/>
            <person name="Sanders W.S."/>
            <person name="Peterson D.G."/>
            <person name="Frelichowski J.E."/>
            <person name="Scheffler J.A."/>
            <person name="Scheffler B.E."/>
            <person name="Wendel J.F."/>
        </authorList>
    </citation>
    <scope>NUCLEOTIDE SEQUENCE [LARGE SCALE GENOMIC DNA]</scope>
    <source>
        <strain evidence="2">0</strain>
        <tissue evidence="2">Leaf</tissue>
    </source>
</reference>
<protein>
    <recommendedName>
        <fullName evidence="1">RNase H type-1 domain-containing protein</fullName>
    </recommendedName>
</protein>
<dbReference type="SUPFAM" id="SSF53098">
    <property type="entry name" value="Ribonuclease H-like"/>
    <property type="match status" value="1"/>
</dbReference>
<keyword evidence="3" id="KW-1185">Reference proteome</keyword>
<dbReference type="GO" id="GO:0003676">
    <property type="term" value="F:nucleic acid binding"/>
    <property type="evidence" value="ECO:0007669"/>
    <property type="project" value="InterPro"/>
</dbReference>
<dbReference type="PANTHER" id="PTHR47723">
    <property type="entry name" value="OS05G0353850 PROTEIN"/>
    <property type="match status" value="1"/>
</dbReference>
<dbReference type="Pfam" id="PF13456">
    <property type="entry name" value="RVT_3"/>
    <property type="match status" value="1"/>
</dbReference>